<dbReference type="GO" id="GO:0004851">
    <property type="term" value="F:uroporphyrin-III C-methyltransferase activity"/>
    <property type="evidence" value="ECO:0007669"/>
    <property type="project" value="UniProtKB-EC"/>
</dbReference>
<dbReference type="NCBIfam" id="TIGR01469">
    <property type="entry name" value="cobA_cysG_Cterm"/>
    <property type="match status" value="1"/>
</dbReference>
<dbReference type="InterPro" id="IPR014777">
    <property type="entry name" value="4pyrrole_Mease_sub1"/>
</dbReference>
<evidence type="ECO:0000256" key="5">
    <source>
        <dbReference type="ARBA" id="ARBA00023244"/>
    </source>
</evidence>
<evidence type="ECO:0000313" key="8">
    <source>
        <dbReference type="Proteomes" id="UP000232323"/>
    </source>
</evidence>
<dbReference type="Proteomes" id="UP000232323">
    <property type="component" value="Unassembled WGS sequence"/>
</dbReference>
<reference evidence="7 8" key="1">
    <citation type="submission" date="2017-08" db="EMBL/GenBank/DDBJ databases">
        <title>Acidophilic green algal genome provides insights into adaptation to an acidic environment.</title>
        <authorList>
            <person name="Hirooka S."/>
            <person name="Hirose Y."/>
            <person name="Kanesaki Y."/>
            <person name="Higuchi S."/>
            <person name="Fujiwara T."/>
            <person name="Onuma R."/>
            <person name="Era A."/>
            <person name="Ohbayashi R."/>
            <person name="Uzuka A."/>
            <person name="Nozaki H."/>
            <person name="Yoshikawa H."/>
            <person name="Miyagishima S.Y."/>
        </authorList>
    </citation>
    <scope>NUCLEOTIDE SEQUENCE [LARGE SCALE GENOMIC DNA]</scope>
    <source>
        <strain evidence="7 8">NIES-2499</strain>
    </source>
</reference>
<dbReference type="Gene3D" id="3.40.1010.10">
    <property type="entry name" value="Cobalt-precorrin-4 Transmethylase, Domain 1"/>
    <property type="match status" value="1"/>
</dbReference>
<dbReference type="InterPro" id="IPR006366">
    <property type="entry name" value="CobA/CysG_C"/>
</dbReference>
<dbReference type="GO" id="GO:0019354">
    <property type="term" value="P:siroheme biosynthetic process"/>
    <property type="evidence" value="ECO:0007669"/>
    <property type="project" value="InterPro"/>
</dbReference>
<dbReference type="Pfam" id="PF00590">
    <property type="entry name" value="TP_methylase"/>
    <property type="match status" value="1"/>
</dbReference>
<feature type="domain" description="Tetrapyrrole methylase" evidence="6">
    <location>
        <begin position="32"/>
        <end position="242"/>
    </location>
</feature>
<proteinExistence type="predicted"/>
<dbReference type="InterPro" id="IPR000878">
    <property type="entry name" value="4pyrrol_Mease"/>
</dbReference>
<keyword evidence="4" id="KW-0949">S-adenosyl-L-methionine</keyword>
<dbReference type="AlphaFoldDB" id="A0A250WVR8"/>
<dbReference type="GO" id="GO:0032259">
    <property type="term" value="P:methylation"/>
    <property type="evidence" value="ECO:0007669"/>
    <property type="project" value="UniProtKB-KW"/>
</dbReference>
<sequence>MRGLNADRSCPVSRKNAPSWKGSVMICSASSKCWLVGGGLGPADYLTLKAVKLIQEADVLVYDDLGTQDALQLAKEDCEKFYVGKRGGRESIKQTQIDELLVQACLKGSDRSIVRLKGGDPAVYSRATSEIAALTAAGIPYEFVPGISSVLAAPLLAGFPLTDVNVGSSFAVVSGHNVEGTNWQAFSDIPTLVILMAGKNLAVIAQKMAEVHRMWTKSTPVVVIRDAGLPNQREWRSTLQNIAEETQGEQLSPCIVIIGQVAGLYC</sequence>
<dbReference type="InterPro" id="IPR014776">
    <property type="entry name" value="4pyrrole_Mease_sub2"/>
</dbReference>
<evidence type="ECO:0000256" key="4">
    <source>
        <dbReference type="ARBA" id="ARBA00022691"/>
    </source>
</evidence>
<name>A0A250WVR8_9CHLO</name>
<dbReference type="OrthoDB" id="508204at2759"/>
<keyword evidence="3" id="KW-0808">Transferase</keyword>
<accession>A0A250WVR8</accession>
<evidence type="ECO:0000256" key="1">
    <source>
        <dbReference type="ARBA" id="ARBA00012162"/>
    </source>
</evidence>
<dbReference type="Gene3D" id="3.30.950.10">
    <property type="entry name" value="Methyltransferase, Cobalt-precorrin-4 Transmethylase, Domain 2"/>
    <property type="match status" value="1"/>
</dbReference>
<dbReference type="NCBIfam" id="NF004790">
    <property type="entry name" value="PRK06136.1"/>
    <property type="match status" value="1"/>
</dbReference>
<dbReference type="STRING" id="1157962.A0A250WVR8"/>
<dbReference type="EMBL" id="BEGY01000009">
    <property type="protein sequence ID" value="GAX74799.1"/>
    <property type="molecule type" value="Genomic_DNA"/>
</dbReference>
<gene>
    <name evidence="7" type="ORF">CEUSTIGMA_g2246.t1</name>
</gene>
<protein>
    <recommendedName>
        <fullName evidence="1">uroporphyrinogen-III C-methyltransferase</fullName>
        <ecNumber evidence="1">2.1.1.107</ecNumber>
    </recommendedName>
</protein>
<dbReference type="InterPro" id="IPR050161">
    <property type="entry name" value="Siro_Cobalamin_biosynth"/>
</dbReference>
<evidence type="ECO:0000256" key="2">
    <source>
        <dbReference type="ARBA" id="ARBA00022603"/>
    </source>
</evidence>
<dbReference type="FunFam" id="3.40.1010.10:FF:000001">
    <property type="entry name" value="Siroheme synthase"/>
    <property type="match status" value="1"/>
</dbReference>
<keyword evidence="5" id="KW-0627">Porphyrin biosynthesis</keyword>
<dbReference type="PANTHER" id="PTHR45790:SF3">
    <property type="entry name" value="S-ADENOSYL-L-METHIONINE-DEPENDENT UROPORPHYRINOGEN III METHYLTRANSFERASE, CHLOROPLASTIC"/>
    <property type="match status" value="1"/>
</dbReference>
<comment type="caution">
    <text evidence="7">The sequence shown here is derived from an EMBL/GenBank/DDBJ whole genome shotgun (WGS) entry which is preliminary data.</text>
</comment>
<dbReference type="SUPFAM" id="SSF53790">
    <property type="entry name" value="Tetrapyrrole methylase"/>
    <property type="match status" value="1"/>
</dbReference>
<dbReference type="CDD" id="cd11642">
    <property type="entry name" value="SUMT"/>
    <property type="match status" value="1"/>
</dbReference>
<dbReference type="InterPro" id="IPR035996">
    <property type="entry name" value="4pyrrol_Methylase_sf"/>
</dbReference>
<evidence type="ECO:0000256" key="3">
    <source>
        <dbReference type="ARBA" id="ARBA00022679"/>
    </source>
</evidence>
<keyword evidence="8" id="KW-1185">Reference proteome</keyword>
<dbReference type="PANTHER" id="PTHR45790">
    <property type="entry name" value="SIROHEME SYNTHASE-RELATED"/>
    <property type="match status" value="1"/>
</dbReference>
<keyword evidence="2" id="KW-0489">Methyltransferase</keyword>
<organism evidence="7 8">
    <name type="scientific">Chlamydomonas eustigma</name>
    <dbReference type="NCBI Taxonomy" id="1157962"/>
    <lineage>
        <taxon>Eukaryota</taxon>
        <taxon>Viridiplantae</taxon>
        <taxon>Chlorophyta</taxon>
        <taxon>core chlorophytes</taxon>
        <taxon>Chlorophyceae</taxon>
        <taxon>CS clade</taxon>
        <taxon>Chlamydomonadales</taxon>
        <taxon>Chlamydomonadaceae</taxon>
        <taxon>Chlamydomonas</taxon>
    </lineage>
</organism>
<dbReference type="EC" id="2.1.1.107" evidence="1"/>
<evidence type="ECO:0000259" key="6">
    <source>
        <dbReference type="Pfam" id="PF00590"/>
    </source>
</evidence>
<evidence type="ECO:0000313" key="7">
    <source>
        <dbReference type="EMBL" id="GAX74799.1"/>
    </source>
</evidence>